<keyword evidence="1" id="KW-1133">Transmembrane helix</keyword>
<evidence type="ECO:0000256" key="1">
    <source>
        <dbReference type="SAM" id="Phobius"/>
    </source>
</evidence>
<dbReference type="Proteomes" id="UP001156702">
    <property type="component" value="Unassembled WGS sequence"/>
</dbReference>
<reference evidence="3" key="1">
    <citation type="journal article" date="2019" name="Int. J. Syst. Evol. Microbiol.">
        <title>The Global Catalogue of Microorganisms (GCM) 10K type strain sequencing project: providing services to taxonomists for standard genome sequencing and annotation.</title>
        <authorList>
            <consortium name="The Broad Institute Genomics Platform"/>
            <consortium name="The Broad Institute Genome Sequencing Center for Infectious Disease"/>
            <person name="Wu L."/>
            <person name="Ma J."/>
        </authorList>
    </citation>
    <scope>NUCLEOTIDE SEQUENCE [LARGE SCALE GENOMIC DNA]</scope>
    <source>
        <strain evidence="3">NBRC 102122</strain>
    </source>
</reference>
<keyword evidence="3" id="KW-1185">Reference proteome</keyword>
<accession>A0ABQ5Z9T6</accession>
<sequence>MEQSARVRIDAPKFHRGGTAMLERAKERKETDKTLMAAAVLIFAGLTALSVPPFLLFGT</sequence>
<proteinExistence type="predicted"/>
<name>A0ABQ5Z9T6_9HYPH</name>
<keyword evidence="1" id="KW-0472">Membrane</keyword>
<dbReference type="EMBL" id="BSOP01000005">
    <property type="protein sequence ID" value="GLR49418.1"/>
    <property type="molecule type" value="Genomic_DNA"/>
</dbReference>
<organism evidence="2 3">
    <name type="scientific">Shinella yambaruensis</name>
    <dbReference type="NCBI Taxonomy" id="415996"/>
    <lineage>
        <taxon>Bacteria</taxon>
        <taxon>Pseudomonadati</taxon>
        <taxon>Pseudomonadota</taxon>
        <taxon>Alphaproteobacteria</taxon>
        <taxon>Hyphomicrobiales</taxon>
        <taxon>Rhizobiaceae</taxon>
        <taxon>Shinella</taxon>
    </lineage>
</organism>
<feature type="transmembrane region" description="Helical" evidence="1">
    <location>
        <begin position="34"/>
        <end position="57"/>
    </location>
</feature>
<gene>
    <name evidence="2" type="ORF">GCM10007923_06230</name>
</gene>
<evidence type="ECO:0000313" key="2">
    <source>
        <dbReference type="EMBL" id="GLR49418.1"/>
    </source>
</evidence>
<comment type="caution">
    <text evidence="2">The sequence shown here is derived from an EMBL/GenBank/DDBJ whole genome shotgun (WGS) entry which is preliminary data.</text>
</comment>
<evidence type="ECO:0000313" key="3">
    <source>
        <dbReference type="Proteomes" id="UP001156702"/>
    </source>
</evidence>
<keyword evidence="1" id="KW-0812">Transmembrane</keyword>
<protein>
    <submittedName>
        <fullName evidence="2">Uncharacterized protein</fullName>
    </submittedName>
</protein>